<dbReference type="InterPro" id="IPR052746">
    <property type="entry name" value="MlaB_ABC_Transporter"/>
</dbReference>
<proteinExistence type="predicted"/>
<evidence type="ECO:0000259" key="1">
    <source>
        <dbReference type="PROSITE" id="PS50801"/>
    </source>
</evidence>
<dbReference type="PROSITE" id="PS50801">
    <property type="entry name" value="STAS"/>
    <property type="match status" value="1"/>
</dbReference>
<keyword evidence="3" id="KW-1185">Reference proteome</keyword>
<dbReference type="InterPro" id="IPR058548">
    <property type="entry name" value="MlaB-like_STAS"/>
</dbReference>
<protein>
    <submittedName>
        <fullName evidence="2">STAS domain-containing protein</fullName>
    </submittedName>
</protein>
<dbReference type="AlphaFoldDB" id="A0A7X2LU93"/>
<evidence type="ECO:0000313" key="2">
    <source>
        <dbReference type="EMBL" id="MRV72797.1"/>
    </source>
</evidence>
<dbReference type="RefSeq" id="WP_154374747.1">
    <property type="nucleotide sequence ID" value="NZ_WKJJ01000008.1"/>
</dbReference>
<dbReference type="PANTHER" id="PTHR35849:SF2">
    <property type="entry name" value="BLR2341 PROTEIN"/>
    <property type="match status" value="1"/>
</dbReference>
<sequence length="103" mass="10876">METSTENVAADSVAAVVIDGDLTVFTVDGWRTRLLPALAEHQVLTLDLGAVAEFDSAGLQLLALLKLEGNAQGRQVVLRNPAASVSGVVALYRMQELFGLEPA</sequence>
<dbReference type="Gene3D" id="3.30.750.24">
    <property type="entry name" value="STAS domain"/>
    <property type="match status" value="1"/>
</dbReference>
<reference evidence="2 3" key="1">
    <citation type="submission" date="2019-11" db="EMBL/GenBank/DDBJ databases">
        <title>Novel species isolated from a subtropical stream in China.</title>
        <authorList>
            <person name="Lu H."/>
        </authorList>
    </citation>
    <scope>NUCLEOTIDE SEQUENCE [LARGE SCALE GENOMIC DNA]</scope>
    <source>
        <strain evidence="2 3">FT92W</strain>
    </source>
</reference>
<dbReference type="InterPro" id="IPR002645">
    <property type="entry name" value="STAS_dom"/>
</dbReference>
<dbReference type="PANTHER" id="PTHR35849">
    <property type="entry name" value="BLR2341 PROTEIN"/>
    <property type="match status" value="1"/>
</dbReference>
<name>A0A7X2LU93_9BURK</name>
<dbReference type="Pfam" id="PF13466">
    <property type="entry name" value="STAS_2"/>
    <property type="match status" value="1"/>
</dbReference>
<gene>
    <name evidence="2" type="ORF">GJ700_13880</name>
</gene>
<evidence type="ECO:0000313" key="3">
    <source>
        <dbReference type="Proteomes" id="UP000446768"/>
    </source>
</evidence>
<comment type="caution">
    <text evidence="2">The sequence shown here is derived from an EMBL/GenBank/DDBJ whole genome shotgun (WGS) entry which is preliminary data.</text>
</comment>
<feature type="domain" description="STAS" evidence="1">
    <location>
        <begin position="3"/>
        <end position="103"/>
    </location>
</feature>
<dbReference type="Proteomes" id="UP000446768">
    <property type="component" value="Unassembled WGS sequence"/>
</dbReference>
<accession>A0A7X2LU93</accession>
<organism evidence="2 3">
    <name type="scientific">Pseudoduganella rivuli</name>
    <dbReference type="NCBI Taxonomy" id="2666085"/>
    <lineage>
        <taxon>Bacteria</taxon>
        <taxon>Pseudomonadati</taxon>
        <taxon>Pseudomonadota</taxon>
        <taxon>Betaproteobacteria</taxon>
        <taxon>Burkholderiales</taxon>
        <taxon>Oxalobacteraceae</taxon>
        <taxon>Telluria group</taxon>
        <taxon>Pseudoduganella</taxon>
    </lineage>
</organism>
<dbReference type="EMBL" id="WKJJ01000008">
    <property type="protein sequence ID" value="MRV72797.1"/>
    <property type="molecule type" value="Genomic_DNA"/>
</dbReference>
<dbReference type="SUPFAM" id="SSF52091">
    <property type="entry name" value="SpoIIaa-like"/>
    <property type="match status" value="1"/>
</dbReference>
<dbReference type="InterPro" id="IPR036513">
    <property type="entry name" value="STAS_dom_sf"/>
</dbReference>